<dbReference type="GO" id="GO:0005886">
    <property type="term" value="C:plasma membrane"/>
    <property type="evidence" value="ECO:0000318"/>
    <property type="project" value="GO_Central"/>
</dbReference>
<dbReference type="PROSITE" id="PS50026">
    <property type="entry name" value="EGF_3"/>
    <property type="match status" value="3"/>
</dbReference>
<dbReference type="GO" id="GO:0005509">
    <property type="term" value="F:calcium ion binding"/>
    <property type="evidence" value="ECO:0007669"/>
    <property type="project" value="UniProtKB-UniRule"/>
</dbReference>
<dbReference type="Pfam" id="PF00008">
    <property type="entry name" value="EGF"/>
    <property type="match status" value="1"/>
</dbReference>
<dbReference type="SUPFAM" id="SSF49899">
    <property type="entry name" value="Concanavalin A-like lectins/glucanases"/>
    <property type="match status" value="2"/>
</dbReference>
<dbReference type="Gene3D" id="2.60.40.60">
    <property type="entry name" value="Cadherins"/>
    <property type="match status" value="12"/>
</dbReference>
<dbReference type="PROSITE" id="PS50268">
    <property type="entry name" value="CADHERIN_2"/>
    <property type="match status" value="12"/>
</dbReference>
<dbReference type="PANTHER" id="PTHR24025">
    <property type="entry name" value="DESMOGLEIN FAMILY MEMBER"/>
    <property type="match status" value="1"/>
</dbReference>
<dbReference type="Pfam" id="PF00028">
    <property type="entry name" value="Cadherin"/>
    <property type="match status" value="10"/>
</dbReference>
<dbReference type="FunFam" id="2.60.40.60:FF:000157">
    <property type="entry name" value="Neural-cadherin"/>
    <property type="match status" value="1"/>
</dbReference>
<feature type="compositionally biased region" description="Basic and acidic residues" evidence="14">
    <location>
        <begin position="2214"/>
        <end position="2229"/>
    </location>
</feature>
<dbReference type="SMART" id="SM00112">
    <property type="entry name" value="CA"/>
    <property type="match status" value="13"/>
</dbReference>
<feature type="domain" description="Cadherin" evidence="18">
    <location>
        <begin position="920"/>
        <end position="1022"/>
    </location>
</feature>
<sequence>MSLTFSKGGEGRFEVNKLTGAIVVTDLPLSWDMEYVVIVQATDEYGKKSPYASVSILVGSRPPQFMNGTYNVLVPESTQVGERVAVVRALSFQRQPLLYSLVTNPSSLFSLDQQSGELALAHPMDYETQHRHYRFLARATEAESGQSGIAEVVVHITDENDCAPEFRQPIYSRENIPETIPVGTSLLQVQATDCDVGLNSEITYFIQSADFSVSAQGDVRTLRRLDFERISPLYELVVVAQDGGFPALTSTASIRIRTTNRNDEVPVFSQAVYKTFLSEDAGPNTLVAVVHAKDPDGDGVSYEIADGNEEGNFELDGQKGVIVTARTFDREKQKAHLLSIKASDQALEPLIGLCRITIFIADANDNSPKFQNSHYQYFLPEDTAVGTSFLQAAARDADLGANAAIRYSMSSWGQGQESLQIDPATGWLYVSHPVSQVPRIGCRIVATDGGNRSSTMELNVTVTGVLQPPPVWEQGDYWISIPENTTRGTRIMTLKAISPFGDPRVTYDLEEGRILEANTPIHFYLKPNRLDGSAALLVAESLDFETTPFFTLRVRARNLAPVPLASFTTVYINVTDVNDNVPFFTSSTYEAAVPEGAKIGTAVVQVLATDFDSDLHGKVQYVILKDPAGDHQFFTINPRTGVIFSEASFDREEKGCYLIEVQSRDSSESAKPGMLGQPNTDRACVRIWVIDVNDNAPAFLQPIYKARIEEDKKRGHAVITVTAKDKDEGPSTKLRYQITSGNERGTFDMDRQVGTVFVAQALDYEQERLYRLRLVVSDGKWESHTEVLIHVVNQNDEAPLFSQKEYHLHVLEELRELPIGILQVFAMDPDQEADQTALRYSLRGQGTGGEFLIDEVTGQLSSWKSLDREKRSVWHFLVLATDENGEGLTGFADVVVKVDDINDQAPFFLCATDDCFVGHVPEDAPAGTAVLDMAAVDLDDPRAGKNAALAYRISHSAQNDTYLDLFSVHPTTGTIYTLRKSLDREERDEYLVVVEVRDGGGLTGTGTATILVSDVNDHAPVFTRDVYTASVSESADPGSQVAVVSATDWDEGENAAVTFSILEGDPERKFFMETDRGSRRGWIHLRKKLDFERPHERVFNLTLRVEDADFFSLSRCVVQVEDANDHVPTFSPPRYDVPALREDVALGTVIAQVSAVDLDSGPNGRVSYHLQDQPYAGGRFSVDGDGRVKVAGPLDREAVGQHRLVILAVDEGRPALTGSATVLVTLRDVNDHAPTFEVPYRPVVWENTAAPRVVPMNETSPLLYAMDRDSAAHGAPFSFHLLSGTAPFSLRDLHNGSALLTALSTFDREVQETFHLPILITDSGDPHLSATHMLTVTVGDRNDHAHAPGHLECLVYAFEGNLPTMVLGQVHALDVDVWDEKTYHLEGKASRHFFLNGTSGILSIKEGIPPATYNLEVKVSDGVWPDVISTVKVIVKEIKEDAIRNAGSIRIPNLTAEDFIFQPPGQDSKYNQVKKVLSEIIPVQPENIDLFSVLDHQGQSQGIDIWFAAGGSSYYKAEKLNGNVAAAKTQLESLLGVDITQVGIDECANVNCSQGTGCVSSSDHSPVPSVVTAGNVSLASITMLNSAQCFCAARESRHLSCSTYKTDPCLNGGTCVDTELGFRCRCPVGFRGPECQQTQRTFRGVGYAWFPRIKPCSENHISLEFITEERDALLLYNGPVAEVQPGEAEDFIALELRDGVPCLMLNRGSGPLFLQLSPEVNVADRHWHHLKIFTNGKKVKLILDHCINASAKEESEKASWGESSHCEVSEEIPGSKRFFNIQQPLQLGGVKKFLPYHSAETHLRGFVGCVRNLVVNSKVYDLEQPAESLHSSPGCGVTDGMCGEDGDSPCGPHGTCTGEWSSFSCSCQPGYTGAKCDKVLPEWSFGRDSWLRFKLKGPLSAHQTHVQLMVRTRASSGTLLSLASAAGPGHIRLEVVNGHFGMDFSLGEEKHTVQLPTPRVDHGQWVLLQLERYAQEFTLRVNDGGGDREATLVTGTRWRFEIDQEGVLLGNHLLNHSESDFQGCMRDVQLNGRPLLVESKSAGFGLILGSQGVTVGCHSRACSIKPCYSPFHCVDLWRKYECRCPAGRVELIDGLTGLKQCSPPPCEPGSCRNGGTCVGRSPEKFICRCLDGFRGKWCEISRAKTASPGGLSSGSILAISMGLLVFLALLVSYTVWSQWGRARFQKGEVYRVPKKHESREDARGNIFNSNEEGGGEHELISRAADEFKRPRPPGCIPQPLSDLSPQEPHPGPGKDTQLTCVIHPQPREANLAAASGPDATDSASPGAEEAGSEGQNLPGDTLYGVRFGGWGTLAGSPSSLGSPKKVGDVDDDSLKESGSDFDPLKDLYELSEGQL</sequence>
<evidence type="ECO:0000256" key="13">
    <source>
        <dbReference type="PROSITE-ProRule" id="PRU00076"/>
    </source>
</evidence>
<dbReference type="FunFam" id="2.60.120.200:FF:000040">
    <property type="entry name" value="neural-cadherin isoform X1"/>
    <property type="match status" value="1"/>
</dbReference>
<dbReference type="OMA" id="PYHTSQK"/>
<dbReference type="FunFam" id="2.60.40.60:FF:000125">
    <property type="entry name" value="Neural-cadherin"/>
    <property type="match status" value="1"/>
</dbReference>
<dbReference type="GO" id="GO:0005912">
    <property type="term" value="C:adherens junction"/>
    <property type="evidence" value="ECO:0000318"/>
    <property type="project" value="GO_Central"/>
</dbReference>
<dbReference type="InterPro" id="IPR013032">
    <property type="entry name" value="EGF-like_CS"/>
</dbReference>
<dbReference type="GO" id="GO:0007156">
    <property type="term" value="P:homophilic cell adhesion via plasma membrane adhesion molecules"/>
    <property type="evidence" value="ECO:0007669"/>
    <property type="project" value="InterPro"/>
</dbReference>
<feature type="domain" description="Cadherin" evidence="18">
    <location>
        <begin position="700"/>
        <end position="801"/>
    </location>
</feature>
<comment type="subcellular location">
    <subcellularLocation>
        <location evidence="1">Membrane</location>
        <topology evidence="1">Single-pass membrane protein</topology>
    </subcellularLocation>
</comment>
<evidence type="ECO:0000256" key="11">
    <source>
        <dbReference type="ARBA" id="ARBA00023180"/>
    </source>
</evidence>
<evidence type="ECO:0000256" key="6">
    <source>
        <dbReference type="ARBA" id="ARBA00022837"/>
    </source>
</evidence>
<feature type="domain" description="Cadherin" evidence="18">
    <location>
        <begin position="1236"/>
        <end position="1350"/>
    </location>
</feature>
<dbReference type="FunFam" id="2.60.40.60:FF:000024">
    <property type="entry name" value="FAT atypical cadherin 3"/>
    <property type="match status" value="1"/>
</dbReference>
<dbReference type="Gene3D" id="2.60.120.200">
    <property type="match status" value="2"/>
</dbReference>
<dbReference type="STRING" id="9258.ENSOANP00000003516"/>
<feature type="domain" description="EGF-like" evidence="17">
    <location>
        <begin position="1838"/>
        <end position="1877"/>
    </location>
</feature>
<feature type="disulfide bond" evidence="13">
    <location>
        <begin position="1867"/>
        <end position="1876"/>
    </location>
</feature>
<evidence type="ECO:0000256" key="4">
    <source>
        <dbReference type="ARBA" id="ARBA00022729"/>
    </source>
</evidence>
<name>F6UJH5_ORNAN</name>
<dbReference type="FunFam" id="2.60.40.60:FF:000020">
    <property type="entry name" value="Dachsous cadherin-related 1b"/>
    <property type="match status" value="2"/>
</dbReference>
<evidence type="ECO:0000256" key="1">
    <source>
        <dbReference type="ARBA" id="ARBA00004167"/>
    </source>
</evidence>
<feature type="disulfide bond" evidence="13">
    <location>
        <begin position="1626"/>
        <end position="1635"/>
    </location>
</feature>
<dbReference type="GO" id="GO:0044331">
    <property type="term" value="P:cell-cell adhesion mediated by cadherin"/>
    <property type="evidence" value="ECO:0000318"/>
    <property type="project" value="GO_Central"/>
</dbReference>
<keyword evidence="2 13" id="KW-0245">EGF-like domain</keyword>
<keyword evidence="6 12" id="KW-0106">Calcium</keyword>
<protein>
    <submittedName>
        <fullName evidence="19">Uncharacterized protein</fullName>
    </submittedName>
</protein>
<dbReference type="Gene3D" id="2.10.25.10">
    <property type="entry name" value="Laminin"/>
    <property type="match status" value="3"/>
</dbReference>
<dbReference type="GO" id="GO:0030855">
    <property type="term" value="P:epithelial cell differentiation"/>
    <property type="evidence" value="ECO:0000318"/>
    <property type="project" value="GO_Central"/>
</dbReference>
<evidence type="ECO:0000256" key="3">
    <source>
        <dbReference type="ARBA" id="ARBA00022692"/>
    </source>
</evidence>
<evidence type="ECO:0000313" key="20">
    <source>
        <dbReference type="Proteomes" id="UP000002279"/>
    </source>
</evidence>
<evidence type="ECO:0000256" key="14">
    <source>
        <dbReference type="SAM" id="MobiDB-lite"/>
    </source>
</evidence>
<keyword evidence="3 15" id="KW-0812">Transmembrane</keyword>
<dbReference type="InterPro" id="IPR001791">
    <property type="entry name" value="Laminin_G"/>
</dbReference>
<dbReference type="FunFam" id="2.10.25.10:FF:000562">
    <property type="entry name" value="Neural-cadherin"/>
    <property type="match status" value="1"/>
</dbReference>
<dbReference type="GeneTree" id="ENSGT00940000164400"/>
<dbReference type="InterPro" id="IPR000742">
    <property type="entry name" value="EGF"/>
</dbReference>
<dbReference type="InterPro" id="IPR050971">
    <property type="entry name" value="Cadherin-domain_protein"/>
</dbReference>
<feature type="compositionally biased region" description="Basic and acidic residues" evidence="14">
    <location>
        <begin position="2325"/>
        <end position="2348"/>
    </location>
</feature>
<evidence type="ECO:0000259" key="16">
    <source>
        <dbReference type="PROSITE" id="PS50025"/>
    </source>
</evidence>
<feature type="domain" description="EGF-like" evidence="17">
    <location>
        <begin position="1597"/>
        <end position="1636"/>
    </location>
</feature>
<dbReference type="PANTHER" id="PTHR24025:SF31">
    <property type="entry name" value="NEURAL-CADHERIN"/>
    <property type="match status" value="1"/>
</dbReference>
<proteinExistence type="predicted"/>
<dbReference type="PROSITE" id="PS00010">
    <property type="entry name" value="ASX_HYDROXYL"/>
    <property type="match status" value="1"/>
</dbReference>
<dbReference type="InterPro" id="IPR001881">
    <property type="entry name" value="EGF-like_Ca-bd_dom"/>
</dbReference>
<evidence type="ECO:0000256" key="10">
    <source>
        <dbReference type="ARBA" id="ARBA00023157"/>
    </source>
</evidence>
<feature type="compositionally biased region" description="Basic and acidic residues" evidence="14">
    <location>
        <begin position="2194"/>
        <end position="2203"/>
    </location>
</feature>
<feature type="domain" description="Cadherin" evidence="18">
    <location>
        <begin position="802"/>
        <end position="908"/>
    </location>
</feature>
<dbReference type="InterPro" id="IPR020894">
    <property type="entry name" value="Cadherin_CS"/>
</dbReference>
<dbReference type="InterPro" id="IPR013320">
    <property type="entry name" value="ConA-like_dom_sf"/>
</dbReference>
<dbReference type="Pfam" id="PF24811">
    <property type="entry name" value="Ig_Shg"/>
    <property type="match status" value="1"/>
</dbReference>
<feature type="domain" description="EGF-like" evidence="17">
    <location>
        <begin position="2102"/>
        <end position="2139"/>
    </location>
</feature>
<evidence type="ECO:0000256" key="15">
    <source>
        <dbReference type="SAM" id="Phobius"/>
    </source>
</evidence>
<dbReference type="Pfam" id="PF12661">
    <property type="entry name" value="hEGF"/>
    <property type="match status" value="1"/>
</dbReference>
<dbReference type="eggNOG" id="KOG3594">
    <property type="taxonomic scope" value="Eukaryota"/>
</dbReference>
<dbReference type="SMART" id="SM00179">
    <property type="entry name" value="EGF_CA"/>
    <property type="match status" value="4"/>
</dbReference>
<dbReference type="Proteomes" id="UP000002279">
    <property type="component" value="Chromosome 4"/>
</dbReference>
<reference evidence="19 20" key="1">
    <citation type="journal article" date="2008" name="Nature">
        <title>Genome analysis of the platypus reveals unique signatures of evolution.</title>
        <authorList>
            <person name="Warren W.C."/>
            <person name="Hillier L.W."/>
            <person name="Marshall Graves J.A."/>
            <person name="Birney E."/>
            <person name="Ponting C.P."/>
            <person name="Grutzner F."/>
            <person name="Belov K."/>
            <person name="Miller W."/>
            <person name="Clarke L."/>
            <person name="Chinwalla A.T."/>
            <person name="Yang S.P."/>
            <person name="Heger A."/>
            <person name="Locke D.P."/>
            <person name="Miethke P."/>
            <person name="Waters P.D."/>
            <person name="Veyrunes F."/>
            <person name="Fulton L."/>
            <person name="Fulton B."/>
            <person name="Graves T."/>
            <person name="Wallis J."/>
            <person name="Puente X.S."/>
            <person name="Lopez-Otin C."/>
            <person name="Ordonez G.R."/>
            <person name="Eichler E.E."/>
            <person name="Chen L."/>
            <person name="Cheng Z."/>
            <person name="Deakin J.E."/>
            <person name="Alsop A."/>
            <person name="Thompson K."/>
            <person name="Kirby P."/>
            <person name="Papenfuss A.T."/>
            <person name="Wakefield M.J."/>
            <person name="Olender T."/>
            <person name="Lancet D."/>
            <person name="Huttley G.A."/>
            <person name="Smit A.F."/>
            <person name="Pask A."/>
            <person name="Temple-Smith P."/>
            <person name="Batzer M.A."/>
            <person name="Walker J.A."/>
            <person name="Konkel M.K."/>
            <person name="Harris R.S."/>
            <person name="Whittington C.M."/>
            <person name="Wong E.S."/>
            <person name="Gemmell N.J."/>
            <person name="Buschiazzo E."/>
            <person name="Vargas Jentzsch I.M."/>
            <person name="Merkel A."/>
            <person name="Schmitz J."/>
            <person name="Zemann A."/>
            <person name="Churakov G."/>
            <person name="Kriegs J.O."/>
            <person name="Brosius J."/>
            <person name="Murchison E.P."/>
            <person name="Sachidanandam R."/>
            <person name="Smith C."/>
            <person name="Hannon G.J."/>
            <person name="Tsend-Ayush E."/>
            <person name="McMillan D."/>
            <person name="Attenborough R."/>
            <person name="Rens W."/>
            <person name="Ferguson-Smith M."/>
            <person name="Lefevre C.M."/>
            <person name="Sharp J.A."/>
            <person name="Nicholas K.R."/>
            <person name="Ray D.A."/>
            <person name="Kube M."/>
            <person name="Reinhardt R."/>
            <person name="Pringle T.H."/>
            <person name="Taylor J."/>
            <person name="Jones R.C."/>
            <person name="Nixon B."/>
            <person name="Dacheux J.L."/>
            <person name="Niwa H."/>
            <person name="Sekita Y."/>
            <person name="Huang X."/>
            <person name="Stark A."/>
            <person name="Kheradpour P."/>
            <person name="Kellis M."/>
            <person name="Flicek P."/>
            <person name="Chen Y."/>
            <person name="Webber C."/>
            <person name="Hardison R."/>
            <person name="Nelson J."/>
            <person name="Hallsworth-Pepin K."/>
            <person name="Delehaunty K."/>
            <person name="Markovic C."/>
            <person name="Minx P."/>
            <person name="Feng Y."/>
            <person name="Kremitzki C."/>
            <person name="Mitreva M."/>
            <person name="Glasscock J."/>
            <person name="Wylie T."/>
            <person name="Wohldmann P."/>
            <person name="Thiru P."/>
            <person name="Nhan M.N."/>
            <person name="Pohl C.S."/>
            <person name="Smith S.M."/>
            <person name="Hou S."/>
            <person name="Nefedov M."/>
            <person name="de Jong P.J."/>
            <person name="Renfree M.B."/>
            <person name="Mardis E.R."/>
            <person name="Wilson R.K."/>
        </authorList>
    </citation>
    <scope>NUCLEOTIDE SEQUENCE [LARGE SCALE GENOMIC DNA]</scope>
    <source>
        <strain evidence="19 20">Glennie</strain>
    </source>
</reference>
<keyword evidence="5" id="KW-0677">Repeat</keyword>
<dbReference type="Bgee" id="ENSOANG00000002218">
    <property type="expression patterns" value="Expressed in brain and 1 other cell type or tissue"/>
</dbReference>
<dbReference type="InterPro" id="IPR002126">
    <property type="entry name" value="Cadherin-like_dom"/>
</dbReference>
<dbReference type="CDD" id="cd00054">
    <property type="entry name" value="EGF_CA"/>
    <property type="match status" value="3"/>
</dbReference>
<dbReference type="CDD" id="cd00110">
    <property type="entry name" value="LamG"/>
    <property type="match status" value="2"/>
</dbReference>
<dbReference type="PROSITE" id="PS50025">
    <property type="entry name" value="LAM_G_DOMAIN"/>
    <property type="match status" value="2"/>
</dbReference>
<dbReference type="GO" id="GO:0007409">
    <property type="term" value="P:axonogenesis"/>
    <property type="evidence" value="ECO:0000318"/>
    <property type="project" value="GO_Central"/>
</dbReference>
<feature type="domain" description="Cadherin" evidence="18">
    <location>
        <begin position="585"/>
        <end position="699"/>
    </location>
</feature>
<evidence type="ECO:0000256" key="7">
    <source>
        <dbReference type="ARBA" id="ARBA00022889"/>
    </source>
</evidence>
<keyword evidence="10 13" id="KW-1015">Disulfide bond</keyword>
<evidence type="ECO:0000256" key="8">
    <source>
        <dbReference type="ARBA" id="ARBA00022989"/>
    </source>
</evidence>
<evidence type="ECO:0000259" key="17">
    <source>
        <dbReference type="PROSITE" id="PS50026"/>
    </source>
</evidence>
<reference evidence="19" key="3">
    <citation type="submission" date="2025-09" db="UniProtKB">
        <authorList>
            <consortium name="Ensembl"/>
        </authorList>
    </citation>
    <scope>IDENTIFICATION</scope>
    <source>
        <strain evidence="19">Glennie</strain>
    </source>
</reference>
<feature type="domain" description="Cadherin" evidence="18">
    <location>
        <begin position="269"/>
        <end position="370"/>
    </location>
</feature>
<feature type="domain" description="Cadherin" evidence="18">
    <location>
        <begin position="1140"/>
        <end position="1236"/>
    </location>
</feature>
<evidence type="ECO:0000259" key="18">
    <source>
        <dbReference type="PROSITE" id="PS50268"/>
    </source>
</evidence>
<dbReference type="FunFam" id="2.60.40.60:FF:000232">
    <property type="entry name" value="Neural-cadherin"/>
    <property type="match status" value="1"/>
</dbReference>
<dbReference type="InterPro" id="IPR000152">
    <property type="entry name" value="EGF-type_Asp/Asn_hydroxyl_site"/>
</dbReference>
<dbReference type="SMART" id="SM00282">
    <property type="entry name" value="LamG"/>
    <property type="match status" value="2"/>
</dbReference>
<dbReference type="FunFam" id="2.60.40.60:FF:000119">
    <property type="entry name" value="neural-cadherin isoform X1"/>
    <property type="match status" value="1"/>
</dbReference>
<organism evidence="19 20">
    <name type="scientific">Ornithorhynchus anatinus</name>
    <name type="common">Duckbill platypus</name>
    <dbReference type="NCBI Taxonomy" id="9258"/>
    <lineage>
        <taxon>Eukaryota</taxon>
        <taxon>Metazoa</taxon>
        <taxon>Chordata</taxon>
        <taxon>Craniata</taxon>
        <taxon>Vertebrata</taxon>
        <taxon>Euteleostomi</taxon>
        <taxon>Mammalia</taxon>
        <taxon>Monotremata</taxon>
        <taxon>Ornithorhynchidae</taxon>
        <taxon>Ornithorhynchus</taxon>
    </lineage>
</organism>
<dbReference type="FunFam" id="2.60.40.60:FF:000224">
    <property type="entry name" value="Si:dkey-22o22.2"/>
    <property type="match status" value="1"/>
</dbReference>
<dbReference type="InterPro" id="IPR056370">
    <property type="entry name" value="Shg-like_Ig-like"/>
</dbReference>
<keyword evidence="20" id="KW-1185">Reference proteome</keyword>
<feature type="domain" description="Cadherin" evidence="18">
    <location>
        <begin position="176"/>
        <end position="268"/>
    </location>
</feature>
<dbReference type="PROSITE" id="PS00022">
    <property type="entry name" value="EGF_1"/>
    <property type="match status" value="3"/>
</dbReference>
<feature type="region of interest" description="Disordered" evidence="14">
    <location>
        <begin position="2272"/>
        <end position="2300"/>
    </location>
</feature>
<keyword evidence="9 15" id="KW-0472">Membrane</keyword>
<feature type="domain" description="Cadherin" evidence="18">
    <location>
        <begin position="473"/>
        <end position="584"/>
    </location>
</feature>
<dbReference type="SUPFAM" id="SSF49313">
    <property type="entry name" value="Cadherin-like"/>
    <property type="match status" value="13"/>
</dbReference>
<reference evidence="19" key="2">
    <citation type="submission" date="2025-08" db="UniProtKB">
        <authorList>
            <consortium name="Ensembl"/>
        </authorList>
    </citation>
    <scope>IDENTIFICATION</scope>
    <source>
        <strain evidence="19">Glennie</strain>
    </source>
</reference>
<dbReference type="FunFam" id="2.60.40.60:FF:000136">
    <property type="entry name" value="Neural-cadherin"/>
    <property type="match status" value="1"/>
</dbReference>
<dbReference type="PRINTS" id="PR00205">
    <property type="entry name" value="CADHERIN"/>
</dbReference>
<keyword evidence="8 15" id="KW-1133">Transmembrane helix</keyword>
<evidence type="ECO:0000256" key="9">
    <source>
        <dbReference type="ARBA" id="ARBA00023136"/>
    </source>
</evidence>
<keyword evidence="11" id="KW-0325">Glycoprotein</keyword>
<evidence type="ECO:0000256" key="12">
    <source>
        <dbReference type="PROSITE-ProRule" id="PRU00043"/>
    </source>
</evidence>
<keyword evidence="7" id="KW-0130">Cell adhesion</keyword>
<evidence type="ECO:0000256" key="5">
    <source>
        <dbReference type="ARBA" id="ARBA00022737"/>
    </source>
</evidence>
<dbReference type="InParanoid" id="F6UJH5"/>
<feature type="transmembrane region" description="Helical" evidence="15">
    <location>
        <begin position="2156"/>
        <end position="2176"/>
    </location>
</feature>
<feature type="domain" description="Cadherin" evidence="18">
    <location>
        <begin position="1023"/>
        <end position="1130"/>
    </location>
</feature>
<feature type="domain" description="Laminin G" evidence="16">
    <location>
        <begin position="1637"/>
        <end position="1842"/>
    </location>
</feature>
<dbReference type="PROSITE" id="PS00232">
    <property type="entry name" value="CADHERIN_1"/>
    <property type="match status" value="5"/>
</dbReference>
<dbReference type="SMART" id="SM00181">
    <property type="entry name" value="EGF"/>
    <property type="match status" value="4"/>
</dbReference>
<feature type="domain" description="Laminin G" evidence="16">
    <location>
        <begin position="1880"/>
        <end position="2057"/>
    </location>
</feature>
<accession>F6UJH5</accession>
<dbReference type="InterPro" id="IPR015919">
    <property type="entry name" value="Cadherin-like_sf"/>
</dbReference>
<dbReference type="CDD" id="cd11304">
    <property type="entry name" value="Cadherin_repeat"/>
    <property type="match status" value="13"/>
</dbReference>
<dbReference type="HOGENOM" id="CLU_000347_1_0_1"/>
<dbReference type="SUPFAM" id="SSF57196">
    <property type="entry name" value="EGF/Laminin"/>
    <property type="match status" value="1"/>
</dbReference>
<feature type="domain" description="Cadherin" evidence="18">
    <location>
        <begin position="66"/>
        <end position="166"/>
    </location>
</feature>
<keyword evidence="4" id="KW-0732">Signal</keyword>
<comment type="caution">
    <text evidence="13">Lacks conserved residue(s) required for the propagation of feature annotation.</text>
</comment>
<dbReference type="FunFam" id="2.60.40.60:FF:000035">
    <property type="entry name" value="Protocadherin Fat 3"/>
    <property type="match status" value="1"/>
</dbReference>
<feature type="region of interest" description="Disordered" evidence="14">
    <location>
        <begin position="2312"/>
        <end position="2355"/>
    </location>
</feature>
<evidence type="ECO:0000256" key="2">
    <source>
        <dbReference type="ARBA" id="ARBA00022536"/>
    </source>
</evidence>
<feature type="region of interest" description="Disordered" evidence="14">
    <location>
        <begin position="2194"/>
        <end position="2259"/>
    </location>
</feature>
<dbReference type="Pfam" id="PF02210">
    <property type="entry name" value="Laminin_G_2"/>
    <property type="match status" value="2"/>
</dbReference>
<dbReference type="Ensembl" id="ENSOANT00000003517.3">
    <property type="protein sequence ID" value="ENSOANP00000003516.2"/>
    <property type="gene ID" value="ENSOANG00000002218.4"/>
</dbReference>
<feature type="disulfide bond" evidence="13">
    <location>
        <begin position="2129"/>
        <end position="2138"/>
    </location>
</feature>
<dbReference type="PROSITE" id="PS01186">
    <property type="entry name" value="EGF_2"/>
    <property type="match status" value="3"/>
</dbReference>
<feature type="domain" description="Cadherin" evidence="18">
    <location>
        <begin position="371"/>
        <end position="472"/>
    </location>
</feature>
<evidence type="ECO:0000313" key="19">
    <source>
        <dbReference type="Ensembl" id="ENSOANP00000003516.2"/>
    </source>
</evidence>